<keyword evidence="11" id="KW-0915">Sodium</keyword>
<dbReference type="EMBL" id="DYZA01000075">
    <property type="protein sequence ID" value="HJD96803.1"/>
    <property type="molecule type" value="Genomic_DNA"/>
</dbReference>
<keyword evidence="11" id="KW-0813">Transport</keyword>
<organism evidence="12 13">
    <name type="scientific">Mailhella massiliensis</name>
    <dbReference type="NCBI Taxonomy" id="1903261"/>
    <lineage>
        <taxon>Bacteria</taxon>
        <taxon>Pseudomonadati</taxon>
        <taxon>Thermodesulfobacteriota</taxon>
        <taxon>Desulfovibrionia</taxon>
        <taxon>Desulfovibrionales</taxon>
        <taxon>Desulfovibrionaceae</taxon>
        <taxon>Mailhella</taxon>
    </lineage>
</organism>
<evidence type="ECO:0000256" key="6">
    <source>
        <dbReference type="ARBA" id="ARBA00023065"/>
    </source>
</evidence>
<reference evidence="12" key="1">
    <citation type="journal article" date="2021" name="PeerJ">
        <title>Extensive microbial diversity within the chicken gut microbiome revealed by metagenomics and culture.</title>
        <authorList>
            <person name="Gilroy R."/>
            <person name="Ravi A."/>
            <person name="Getino M."/>
            <person name="Pursley I."/>
            <person name="Horton D.L."/>
            <person name="Alikhan N.F."/>
            <person name="Baker D."/>
            <person name="Gharbi K."/>
            <person name="Hall N."/>
            <person name="Watson M."/>
            <person name="Adriaenssens E.M."/>
            <person name="Foster-Nyarko E."/>
            <person name="Jarju S."/>
            <person name="Secka A."/>
            <person name="Antonio M."/>
            <person name="Oren A."/>
            <person name="Chaudhuri R.R."/>
            <person name="La Ragione R."/>
            <person name="Hildebrand F."/>
            <person name="Pallen M.J."/>
        </authorList>
    </citation>
    <scope>NUCLEOTIDE SEQUENCE</scope>
    <source>
        <strain evidence="12">ChiGjej2B2-19336</strain>
    </source>
</reference>
<reference evidence="12" key="2">
    <citation type="submission" date="2021-09" db="EMBL/GenBank/DDBJ databases">
        <authorList>
            <person name="Gilroy R."/>
        </authorList>
    </citation>
    <scope>NUCLEOTIDE SEQUENCE</scope>
    <source>
        <strain evidence="12">ChiGjej2B2-19336</strain>
    </source>
</reference>
<comment type="subcellular location">
    <subcellularLocation>
        <location evidence="1 11">Cell membrane</location>
        <topology evidence="1 11">Multi-pass membrane protein</topology>
    </subcellularLocation>
</comment>
<keyword evidence="7 11" id="KW-0472">Membrane</keyword>
<evidence type="ECO:0000256" key="3">
    <source>
        <dbReference type="ARBA" id="ARBA00022519"/>
    </source>
</evidence>
<name>A0A921AVA2_9BACT</name>
<accession>A0A921AVA2</accession>
<dbReference type="GO" id="GO:0062054">
    <property type="term" value="F:fluoride channel activity"/>
    <property type="evidence" value="ECO:0007669"/>
    <property type="project" value="UniProtKB-UniRule"/>
</dbReference>
<evidence type="ECO:0000256" key="5">
    <source>
        <dbReference type="ARBA" id="ARBA00022989"/>
    </source>
</evidence>
<keyword evidence="2 11" id="KW-1003">Cell membrane</keyword>
<evidence type="ECO:0000256" key="1">
    <source>
        <dbReference type="ARBA" id="ARBA00004651"/>
    </source>
</evidence>
<evidence type="ECO:0000256" key="8">
    <source>
        <dbReference type="ARBA" id="ARBA00023303"/>
    </source>
</evidence>
<keyword evidence="8 11" id="KW-0407">Ion channel</keyword>
<gene>
    <name evidence="11 12" type="primary">crcB</name>
    <name evidence="11" type="synonym">fluC</name>
    <name evidence="12" type="ORF">K8W16_04055</name>
</gene>
<evidence type="ECO:0000256" key="11">
    <source>
        <dbReference type="HAMAP-Rule" id="MF_00454"/>
    </source>
</evidence>
<dbReference type="InterPro" id="IPR003691">
    <property type="entry name" value="FluC"/>
</dbReference>
<keyword evidence="11" id="KW-0479">Metal-binding</keyword>
<evidence type="ECO:0000256" key="4">
    <source>
        <dbReference type="ARBA" id="ARBA00022692"/>
    </source>
</evidence>
<comment type="catalytic activity">
    <reaction evidence="10">
        <text>fluoride(in) = fluoride(out)</text>
        <dbReference type="Rhea" id="RHEA:76159"/>
        <dbReference type="ChEBI" id="CHEBI:17051"/>
    </reaction>
    <physiologicalReaction direction="left-to-right" evidence="10">
        <dbReference type="Rhea" id="RHEA:76160"/>
    </physiologicalReaction>
</comment>
<comment type="function">
    <text evidence="11">Fluoride-specific ion channel. Important for reducing fluoride concentration in the cell, thus reducing its toxicity.</text>
</comment>
<comment type="activity regulation">
    <text evidence="11">Na(+) is not transported, but it plays an essential structural role and its presence is essential for fluoride channel function.</text>
</comment>
<dbReference type="HAMAP" id="MF_00454">
    <property type="entry name" value="FluC"/>
    <property type="match status" value="1"/>
</dbReference>
<dbReference type="PANTHER" id="PTHR28259">
    <property type="entry name" value="FLUORIDE EXPORT PROTEIN 1-RELATED"/>
    <property type="match status" value="1"/>
</dbReference>
<evidence type="ECO:0000313" key="13">
    <source>
        <dbReference type="Proteomes" id="UP000698963"/>
    </source>
</evidence>
<comment type="similarity">
    <text evidence="9 11">Belongs to the fluoride channel Fluc/FEX (TC 1.A.43) family.</text>
</comment>
<comment type="caution">
    <text evidence="12">The sequence shown here is derived from an EMBL/GenBank/DDBJ whole genome shotgun (WGS) entry which is preliminary data.</text>
</comment>
<dbReference type="GO" id="GO:0005886">
    <property type="term" value="C:plasma membrane"/>
    <property type="evidence" value="ECO:0007669"/>
    <property type="project" value="UniProtKB-SubCell"/>
</dbReference>
<proteinExistence type="inferred from homology"/>
<dbReference type="Pfam" id="PF02537">
    <property type="entry name" value="CRCB"/>
    <property type="match status" value="1"/>
</dbReference>
<feature type="binding site" evidence="11">
    <location>
        <position position="73"/>
    </location>
    <ligand>
        <name>Na(+)</name>
        <dbReference type="ChEBI" id="CHEBI:29101"/>
        <note>structural</note>
    </ligand>
</feature>
<protein>
    <recommendedName>
        <fullName evidence="11">Fluoride-specific ion channel FluC</fullName>
    </recommendedName>
</protein>
<evidence type="ECO:0000256" key="10">
    <source>
        <dbReference type="ARBA" id="ARBA00035585"/>
    </source>
</evidence>
<keyword evidence="6 11" id="KW-0406">Ion transport</keyword>
<evidence type="ECO:0000256" key="2">
    <source>
        <dbReference type="ARBA" id="ARBA00022475"/>
    </source>
</evidence>
<evidence type="ECO:0000313" key="12">
    <source>
        <dbReference type="EMBL" id="HJD96803.1"/>
    </source>
</evidence>
<dbReference type="AlphaFoldDB" id="A0A921AVA2"/>
<dbReference type="GO" id="GO:0046872">
    <property type="term" value="F:metal ion binding"/>
    <property type="evidence" value="ECO:0007669"/>
    <property type="project" value="UniProtKB-KW"/>
</dbReference>
<keyword evidence="3" id="KW-0997">Cell inner membrane</keyword>
<feature type="transmembrane region" description="Helical" evidence="11">
    <location>
        <begin position="62"/>
        <end position="81"/>
    </location>
</feature>
<keyword evidence="4 11" id="KW-0812">Transmembrane</keyword>
<sequence length="122" mass="12189">MSSLILVATGGALGAACRYGAGLLSVALFGRGVPVGTLLVNVTGCFIIGAVYAAMAEQVHGVLATFLIQGFCGALTTFSTFSMDCFQLLRAGRVWGAAANAALNMVLGLGAAVLGLALFTAS</sequence>
<evidence type="ECO:0000256" key="9">
    <source>
        <dbReference type="ARBA" id="ARBA00035120"/>
    </source>
</evidence>
<feature type="transmembrane region" description="Helical" evidence="11">
    <location>
        <begin position="101"/>
        <end position="121"/>
    </location>
</feature>
<dbReference type="RefSeq" id="WP_304121366.1">
    <property type="nucleotide sequence ID" value="NZ_DYZA01000075.1"/>
</dbReference>
<dbReference type="GO" id="GO:0140114">
    <property type="term" value="P:cellular detoxification of fluoride"/>
    <property type="evidence" value="ECO:0007669"/>
    <property type="project" value="UniProtKB-UniRule"/>
</dbReference>
<dbReference type="NCBIfam" id="TIGR00494">
    <property type="entry name" value="crcB"/>
    <property type="match status" value="1"/>
</dbReference>
<keyword evidence="5 11" id="KW-1133">Transmembrane helix</keyword>
<evidence type="ECO:0000256" key="7">
    <source>
        <dbReference type="ARBA" id="ARBA00023136"/>
    </source>
</evidence>
<feature type="binding site" evidence="11">
    <location>
        <position position="76"/>
    </location>
    <ligand>
        <name>Na(+)</name>
        <dbReference type="ChEBI" id="CHEBI:29101"/>
        <note>structural</note>
    </ligand>
</feature>
<dbReference type="Proteomes" id="UP000698963">
    <property type="component" value="Unassembled WGS sequence"/>
</dbReference>
<feature type="transmembrane region" description="Helical" evidence="11">
    <location>
        <begin position="36"/>
        <end position="55"/>
    </location>
</feature>
<dbReference type="PANTHER" id="PTHR28259:SF1">
    <property type="entry name" value="FLUORIDE EXPORT PROTEIN 1-RELATED"/>
    <property type="match status" value="1"/>
</dbReference>